<dbReference type="EMBL" id="JAPWGY010000007">
    <property type="protein sequence ID" value="MCZ4282448.1"/>
    <property type="molecule type" value="Genomic_DNA"/>
</dbReference>
<comment type="similarity">
    <text evidence="9">Belongs to the 'phage' integrase family. XerC subfamily.</text>
</comment>
<accession>A0ABT4LMW9</accession>
<evidence type="ECO:0000256" key="2">
    <source>
        <dbReference type="ARBA" id="ARBA00022490"/>
    </source>
</evidence>
<evidence type="ECO:0000313" key="13">
    <source>
        <dbReference type="Proteomes" id="UP001069802"/>
    </source>
</evidence>
<organism evidence="12 13">
    <name type="scientific">Kiloniella laminariae</name>
    <dbReference type="NCBI Taxonomy" id="454162"/>
    <lineage>
        <taxon>Bacteria</taxon>
        <taxon>Pseudomonadati</taxon>
        <taxon>Pseudomonadota</taxon>
        <taxon>Alphaproteobacteria</taxon>
        <taxon>Rhodospirillales</taxon>
        <taxon>Kiloniellaceae</taxon>
        <taxon>Kiloniella</taxon>
    </lineage>
</organism>
<feature type="domain" description="Tyr recombinase" evidence="10">
    <location>
        <begin position="128"/>
        <end position="312"/>
    </location>
</feature>
<dbReference type="RefSeq" id="WP_269424595.1">
    <property type="nucleotide sequence ID" value="NZ_JAPWGY010000007.1"/>
</dbReference>
<keyword evidence="4 9" id="KW-0159">Chromosome partition</keyword>
<dbReference type="PANTHER" id="PTHR30349">
    <property type="entry name" value="PHAGE INTEGRASE-RELATED"/>
    <property type="match status" value="1"/>
</dbReference>
<dbReference type="Pfam" id="PF00589">
    <property type="entry name" value="Phage_integrase"/>
    <property type="match status" value="1"/>
</dbReference>
<protein>
    <recommendedName>
        <fullName evidence="9">Tyrosine recombinase XerC</fullName>
    </recommendedName>
</protein>
<evidence type="ECO:0000256" key="6">
    <source>
        <dbReference type="ARBA" id="ARBA00023125"/>
    </source>
</evidence>
<feature type="active site" evidence="9">
    <location>
        <position position="196"/>
    </location>
</feature>
<keyword evidence="6 9" id="KW-0238">DNA-binding</keyword>
<dbReference type="Pfam" id="PF02899">
    <property type="entry name" value="Phage_int_SAM_1"/>
    <property type="match status" value="1"/>
</dbReference>
<dbReference type="SUPFAM" id="SSF47823">
    <property type="entry name" value="lambda integrase-like, N-terminal domain"/>
    <property type="match status" value="1"/>
</dbReference>
<dbReference type="InterPro" id="IPR050090">
    <property type="entry name" value="Tyrosine_recombinase_XerCD"/>
</dbReference>
<evidence type="ECO:0000256" key="8">
    <source>
        <dbReference type="ARBA" id="ARBA00023306"/>
    </source>
</evidence>
<keyword evidence="8 9" id="KW-0131">Cell cycle</keyword>
<comment type="subunit">
    <text evidence="9">Forms a cyclic heterotetrameric complex composed of two molecules of XerC and two molecules of XerD.</text>
</comment>
<dbReference type="PROSITE" id="PS51900">
    <property type="entry name" value="CB"/>
    <property type="match status" value="1"/>
</dbReference>
<proteinExistence type="inferred from homology"/>
<dbReference type="PANTHER" id="PTHR30349:SF90">
    <property type="entry name" value="TYROSINE RECOMBINASE XERD"/>
    <property type="match status" value="1"/>
</dbReference>
<dbReference type="InterPro" id="IPR011010">
    <property type="entry name" value="DNA_brk_join_enz"/>
</dbReference>
<evidence type="ECO:0000313" key="12">
    <source>
        <dbReference type="EMBL" id="MCZ4282448.1"/>
    </source>
</evidence>
<keyword evidence="7 9" id="KW-0233">DNA recombination</keyword>
<comment type="caution">
    <text evidence="12">The sequence shown here is derived from an EMBL/GenBank/DDBJ whole genome shotgun (WGS) entry which is preliminary data.</text>
</comment>
<evidence type="ECO:0000259" key="10">
    <source>
        <dbReference type="PROSITE" id="PS51898"/>
    </source>
</evidence>
<sequence length="320" mass="36064">MAETTGIDLSATPWQGDVQQAFEGWLMWHRVEKRSADKTIEAYQRDLTSFLWFLTKHNSETVSLSQLNQLKPRDFRSWLASRVARDLSNTSNARALSAIRGFFKWLNRQALINNHALDLLRTPKRPHSVPKPLTTHEANDVIEESFSWQEDDWVGLRDRAVFLLLYGCGLRIAEALSLNQKDAPSKNQEILRITGKGNKERLVPLLPVVRDAIAAYQQACPLIRDANAPLFLGIKGKRLSARIIQLQLEKLRGALNLPDTATPHALRHSFATHLLANGGDLRAIQELLGHASLSSTQRYTDVDTAELLKVYDKAHPSAQK</sequence>
<dbReference type="Gene3D" id="1.10.150.130">
    <property type="match status" value="1"/>
</dbReference>
<comment type="subcellular location">
    <subcellularLocation>
        <location evidence="1 9">Cytoplasm</location>
    </subcellularLocation>
</comment>
<dbReference type="InterPro" id="IPR010998">
    <property type="entry name" value="Integrase_recombinase_N"/>
</dbReference>
<name>A0ABT4LMW9_9PROT</name>
<dbReference type="SUPFAM" id="SSF56349">
    <property type="entry name" value="DNA breaking-rejoining enzymes"/>
    <property type="match status" value="1"/>
</dbReference>
<dbReference type="InterPro" id="IPR044068">
    <property type="entry name" value="CB"/>
</dbReference>
<dbReference type="InterPro" id="IPR004107">
    <property type="entry name" value="Integrase_SAM-like_N"/>
</dbReference>
<evidence type="ECO:0000256" key="4">
    <source>
        <dbReference type="ARBA" id="ARBA00022829"/>
    </source>
</evidence>
<evidence type="ECO:0000256" key="7">
    <source>
        <dbReference type="ARBA" id="ARBA00023172"/>
    </source>
</evidence>
<evidence type="ECO:0000256" key="3">
    <source>
        <dbReference type="ARBA" id="ARBA00022618"/>
    </source>
</evidence>
<evidence type="ECO:0000256" key="5">
    <source>
        <dbReference type="ARBA" id="ARBA00022908"/>
    </source>
</evidence>
<feature type="active site" evidence="9">
    <location>
        <position position="267"/>
    </location>
</feature>
<feature type="active site" evidence="9">
    <location>
        <position position="290"/>
    </location>
</feature>
<dbReference type="Gene3D" id="1.10.443.10">
    <property type="entry name" value="Intergrase catalytic core"/>
    <property type="match status" value="1"/>
</dbReference>
<gene>
    <name evidence="9" type="primary">xerC</name>
    <name evidence="12" type="ORF">O4H49_16800</name>
</gene>
<dbReference type="InterPro" id="IPR013762">
    <property type="entry name" value="Integrase-like_cat_sf"/>
</dbReference>
<reference evidence="12" key="1">
    <citation type="submission" date="2022-12" db="EMBL/GenBank/DDBJ databases">
        <title>Bacterial isolates from different developmental stages of Nematostella vectensis.</title>
        <authorList>
            <person name="Fraune S."/>
        </authorList>
    </citation>
    <scope>NUCLEOTIDE SEQUENCE</scope>
    <source>
        <strain evidence="12">G21630-S1</strain>
    </source>
</reference>
<feature type="active site" description="O-(3'-phospho-DNA)-tyrosine intermediate" evidence="9">
    <location>
        <position position="299"/>
    </location>
</feature>
<dbReference type="InterPro" id="IPR002104">
    <property type="entry name" value="Integrase_catalytic"/>
</dbReference>
<keyword evidence="2 9" id="KW-0963">Cytoplasm</keyword>
<comment type="function">
    <text evidence="9">Site-specific tyrosine recombinase, which acts by catalyzing the cutting and rejoining of the recombining DNA molecules. The XerC-XerD complex is essential to convert dimers of the bacterial chromosome into monomers to permit their segregation at cell division. It also contributes to the segregational stability of plasmids.</text>
</comment>
<keyword evidence="13" id="KW-1185">Reference proteome</keyword>
<evidence type="ECO:0000256" key="9">
    <source>
        <dbReference type="HAMAP-Rule" id="MF_01808"/>
    </source>
</evidence>
<dbReference type="Proteomes" id="UP001069802">
    <property type="component" value="Unassembled WGS sequence"/>
</dbReference>
<dbReference type="InterPro" id="IPR023009">
    <property type="entry name" value="Tyrosine_recombinase_XerC/XerD"/>
</dbReference>
<feature type="domain" description="Core-binding (CB)" evidence="11">
    <location>
        <begin position="16"/>
        <end position="107"/>
    </location>
</feature>
<keyword evidence="5 9" id="KW-0229">DNA integration</keyword>
<keyword evidence="3 9" id="KW-0132">Cell division</keyword>
<dbReference type="HAMAP" id="MF_01808">
    <property type="entry name" value="Recomb_XerC_XerD"/>
    <property type="match status" value="1"/>
</dbReference>
<dbReference type="PROSITE" id="PS51898">
    <property type="entry name" value="TYR_RECOMBINASE"/>
    <property type="match status" value="1"/>
</dbReference>
<evidence type="ECO:0000259" key="11">
    <source>
        <dbReference type="PROSITE" id="PS51900"/>
    </source>
</evidence>
<evidence type="ECO:0000256" key="1">
    <source>
        <dbReference type="ARBA" id="ARBA00004496"/>
    </source>
</evidence>
<feature type="active site" evidence="9">
    <location>
        <position position="171"/>
    </location>
</feature>
<feature type="active site" evidence="9">
    <location>
        <position position="264"/>
    </location>
</feature>